<name>A0A2V1JSH7_EUBRA</name>
<dbReference type="SMART" id="SM00862">
    <property type="entry name" value="Trans_reg_C"/>
    <property type="match status" value="1"/>
</dbReference>
<protein>
    <recommendedName>
        <fullName evidence="1">Stage 0 sporulation protein A homolog</fullName>
    </recommendedName>
</protein>
<dbReference type="Pfam" id="PF00486">
    <property type="entry name" value="Trans_reg_C"/>
    <property type="match status" value="1"/>
</dbReference>
<evidence type="ECO:0000256" key="4">
    <source>
        <dbReference type="ARBA" id="ARBA00023015"/>
    </source>
</evidence>
<dbReference type="SUPFAM" id="SSF52172">
    <property type="entry name" value="CheY-like"/>
    <property type="match status" value="1"/>
</dbReference>
<keyword evidence="6" id="KW-0804">Transcription</keyword>
<dbReference type="SMART" id="SM00448">
    <property type="entry name" value="REC"/>
    <property type="match status" value="1"/>
</dbReference>
<dbReference type="InterPro" id="IPR011006">
    <property type="entry name" value="CheY-like_superfamily"/>
</dbReference>
<dbReference type="Proteomes" id="UP000245288">
    <property type="component" value="Unassembled WGS sequence"/>
</dbReference>
<dbReference type="RefSeq" id="WP_109216906.1">
    <property type="nucleotide sequence ID" value="NZ_JAQEGP010000002.1"/>
</dbReference>
<evidence type="ECO:0000313" key="12">
    <source>
        <dbReference type="EMBL" id="PWE85388.1"/>
    </source>
</evidence>
<dbReference type="PROSITE" id="PS51755">
    <property type="entry name" value="OMPR_PHOB"/>
    <property type="match status" value="1"/>
</dbReference>
<dbReference type="GO" id="GO:0006355">
    <property type="term" value="P:regulation of DNA-templated transcription"/>
    <property type="evidence" value="ECO:0007669"/>
    <property type="project" value="InterPro"/>
</dbReference>
<comment type="function">
    <text evidence="7">May play the central regulatory role in sporulation. It may be an element of the effector pathway responsible for the activation of sporulation genes in response to nutritional stress. Spo0A may act in concert with spo0H (a sigma factor) to control the expression of some genes that are critical to the sporulation process.</text>
</comment>
<feature type="domain" description="Response regulatory" evidence="10">
    <location>
        <begin position="4"/>
        <end position="116"/>
    </location>
</feature>
<feature type="DNA-binding region" description="OmpR/PhoB-type" evidence="9">
    <location>
        <begin position="128"/>
        <end position="226"/>
    </location>
</feature>
<evidence type="ECO:0000256" key="3">
    <source>
        <dbReference type="ARBA" id="ARBA00023012"/>
    </source>
</evidence>
<dbReference type="EMBL" id="JRFU01000213">
    <property type="protein sequence ID" value="PWE85388.1"/>
    <property type="molecule type" value="Genomic_DNA"/>
</dbReference>
<dbReference type="Gene3D" id="3.40.50.2300">
    <property type="match status" value="1"/>
</dbReference>
<dbReference type="Gene3D" id="6.10.250.690">
    <property type="match status" value="1"/>
</dbReference>
<dbReference type="PROSITE" id="PS50110">
    <property type="entry name" value="RESPONSE_REGULATORY"/>
    <property type="match status" value="1"/>
</dbReference>
<evidence type="ECO:0000256" key="5">
    <source>
        <dbReference type="ARBA" id="ARBA00023125"/>
    </source>
</evidence>
<evidence type="ECO:0000256" key="2">
    <source>
        <dbReference type="ARBA" id="ARBA00022553"/>
    </source>
</evidence>
<keyword evidence="3" id="KW-0902">Two-component regulatory system</keyword>
<dbReference type="Pfam" id="PF00072">
    <property type="entry name" value="Response_reg"/>
    <property type="match status" value="1"/>
</dbReference>
<evidence type="ECO:0000256" key="8">
    <source>
        <dbReference type="PROSITE-ProRule" id="PRU00169"/>
    </source>
</evidence>
<gene>
    <name evidence="12" type="ORF">LG34_16350</name>
</gene>
<keyword evidence="2 8" id="KW-0597">Phosphoprotein</keyword>
<accession>A0A2V1JSH7</accession>
<proteinExistence type="predicted"/>
<dbReference type="FunFam" id="1.10.10.10:FF:000018">
    <property type="entry name" value="DNA-binding response regulator ResD"/>
    <property type="match status" value="1"/>
</dbReference>
<dbReference type="InterPro" id="IPR001789">
    <property type="entry name" value="Sig_transdc_resp-reg_receiver"/>
</dbReference>
<sequence length="227" mass="26570">MVYKILIVDDEKMMTELLSDHLRDCDYETITANDSREAIELLQKNPDLIILDINMPDMDGLELCRNIRNHVDCPILFVTARITEQDKINGLQYGGDDYITKPFSLNELTARIAAHLRRDERNKHKSNTAVLTSNDLIVNLTERSVYYHDKQIPFSRREFDLIEFLITNANQVFDRERIYEAVWGYDAEGDSNVVKEHVRKIRAKLNEATGQDYIETIWGVGYKWKRQ</sequence>
<dbReference type="InterPro" id="IPR036388">
    <property type="entry name" value="WH-like_DNA-bd_sf"/>
</dbReference>
<evidence type="ECO:0000256" key="9">
    <source>
        <dbReference type="PROSITE-ProRule" id="PRU01091"/>
    </source>
</evidence>
<dbReference type="InterPro" id="IPR039420">
    <property type="entry name" value="WalR-like"/>
</dbReference>
<dbReference type="Gene3D" id="1.10.10.10">
    <property type="entry name" value="Winged helix-like DNA-binding domain superfamily/Winged helix DNA-binding domain"/>
    <property type="match status" value="1"/>
</dbReference>
<dbReference type="AlphaFoldDB" id="A0A2V1JSH7"/>
<reference evidence="12 13" key="1">
    <citation type="submission" date="2014-09" db="EMBL/GenBank/DDBJ databases">
        <title>Butyrate-producing bacteria isolated from human gut.</title>
        <authorList>
            <person name="Zhang Q."/>
            <person name="Zhao L."/>
        </authorList>
    </citation>
    <scope>NUCLEOTIDE SEQUENCE [LARGE SCALE GENOMIC DNA]</scope>
    <source>
        <strain evidence="12 13">21</strain>
    </source>
</reference>
<dbReference type="GO" id="GO:0000156">
    <property type="term" value="F:phosphorelay response regulator activity"/>
    <property type="evidence" value="ECO:0007669"/>
    <property type="project" value="TreeGrafter"/>
</dbReference>
<feature type="modified residue" description="4-aspartylphosphate" evidence="8">
    <location>
        <position position="52"/>
    </location>
</feature>
<organism evidence="12 13">
    <name type="scientific">Eubacterium ramulus</name>
    <dbReference type="NCBI Taxonomy" id="39490"/>
    <lineage>
        <taxon>Bacteria</taxon>
        <taxon>Bacillati</taxon>
        <taxon>Bacillota</taxon>
        <taxon>Clostridia</taxon>
        <taxon>Eubacteriales</taxon>
        <taxon>Eubacteriaceae</taxon>
        <taxon>Eubacterium</taxon>
    </lineage>
</organism>
<evidence type="ECO:0000259" key="11">
    <source>
        <dbReference type="PROSITE" id="PS51755"/>
    </source>
</evidence>
<dbReference type="InterPro" id="IPR001867">
    <property type="entry name" value="OmpR/PhoB-type_DNA-bd"/>
</dbReference>
<evidence type="ECO:0000256" key="7">
    <source>
        <dbReference type="ARBA" id="ARBA00024867"/>
    </source>
</evidence>
<evidence type="ECO:0000259" key="10">
    <source>
        <dbReference type="PROSITE" id="PS50110"/>
    </source>
</evidence>
<dbReference type="GO" id="GO:0000976">
    <property type="term" value="F:transcription cis-regulatory region binding"/>
    <property type="evidence" value="ECO:0007669"/>
    <property type="project" value="TreeGrafter"/>
</dbReference>
<dbReference type="CDD" id="cd17574">
    <property type="entry name" value="REC_OmpR"/>
    <property type="match status" value="1"/>
</dbReference>
<keyword evidence="4" id="KW-0805">Transcription regulation</keyword>
<feature type="domain" description="OmpR/PhoB-type" evidence="11">
    <location>
        <begin position="128"/>
        <end position="226"/>
    </location>
</feature>
<evidence type="ECO:0000256" key="6">
    <source>
        <dbReference type="ARBA" id="ARBA00023163"/>
    </source>
</evidence>
<evidence type="ECO:0000313" key="13">
    <source>
        <dbReference type="Proteomes" id="UP000245288"/>
    </source>
</evidence>
<dbReference type="CDD" id="cd00383">
    <property type="entry name" value="trans_reg_C"/>
    <property type="match status" value="1"/>
</dbReference>
<keyword evidence="5 9" id="KW-0238">DNA-binding</keyword>
<dbReference type="GO" id="GO:0005829">
    <property type="term" value="C:cytosol"/>
    <property type="evidence" value="ECO:0007669"/>
    <property type="project" value="TreeGrafter"/>
</dbReference>
<evidence type="ECO:0000256" key="1">
    <source>
        <dbReference type="ARBA" id="ARBA00018672"/>
    </source>
</evidence>
<comment type="caution">
    <text evidence="12">The sequence shown here is derived from an EMBL/GenBank/DDBJ whole genome shotgun (WGS) entry which is preliminary data.</text>
</comment>
<keyword evidence="13" id="KW-1185">Reference proteome</keyword>
<dbReference type="GO" id="GO:0032993">
    <property type="term" value="C:protein-DNA complex"/>
    <property type="evidence" value="ECO:0007669"/>
    <property type="project" value="TreeGrafter"/>
</dbReference>
<dbReference type="PANTHER" id="PTHR48111">
    <property type="entry name" value="REGULATOR OF RPOS"/>
    <property type="match status" value="1"/>
</dbReference>
<dbReference type="FunFam" id="3.40.50.2300:FF:000001">
    <property type="entry name" value="DNA-binding response regulator PhoB"/>
    <property type="match status" value="1"/>
</dbReference>
<dbReference type="PANTHER" id="PTHR48111:SF2">
    <property type="entry name" value="RESPONSE REGULATOR SAER"/>
    <property type="match status" value="1"/>
</dbReference>
<dbReference type="OrthoDB" id="9790442at2"/>